<keyword evidence="4" id="KW-1003">Cell membrane</keyword>
<evidence type="ECO:0000259" key="13">
    <source>
        <dbReference type="PROSITE" id="PS50109"/>
    </source>
</evidence>
<evidence type="ECO:0000259" key="14">
    <source>
        <dbReference type="PROSITE" id="PS50885"/>
    </source>
</evidence>
<dbReference type="FunFam" id="3.30.565.10:FF:000006">
    <property type="entry name" value="Sensor histidine kinase WalK"/>
    <property type="match status" value="1"/>
</dbReference>
<keyword evidence="16" id="KW-1185">Reference proteome</keyword>
<comment type="caution">
    <text evidence="15">The sequence shown here is derived from an EMBL/GenBank/DDBJ whole genome shotgun (WGS) entry which is preliminary data.</text>
</comment>
<evidence type="ECO:0000256" key="1">
    <source>
        <dbReference type="ARBA" id="ARBA00000085"/>
    </source>
</evidence>
<dbReference type="Pfam" id="PF02518">
    <property type="entry name" value="HATPase_c"/>
    <property type="match status" value="1"/>
</dbReference>
<evidence type="ECO:0000256" key="3">
    <source>
        <dbReference type="ARBA" id="ARBA00012438"/>
    </source>
</evidence>
<dbReference type="PRINTS" id="PR00344">
    <property type="entry name" value="BCTRLSENSOR"/>
</dbReference>
<evidence type="ECO:0000313" key="16">
    <source>
        <dbReference type="Proteomes" id="UP000268829"/>
    </source>
</evidence>
<evidence type="ECO:0000256" key="12">
    <source>
        <dbReference type="SAM" id="Phobius"/>
    </source>
</evidence>
<organism evidence="15 16">
    <name type="scientific">Brevibacillus gelatini</name>
    <dbReference type="NCBI Taxonomy" id="1655277"/>
    <lineage>
        <taxon>Bacteria</taxon>
        <taxon>Bacillati</taxon>
        <taxon>Bacillota</taxon>
        <taxon>Bacilli</taxon>
        <taxon>Bacillales</taxon>
        <taxon>Paenibacillaceae</taxon>
        <taxon>Brevibacillus</taxon>
    </lineage>
</organism>
<accession>A0A3M8AXD8</accession>
<dbReference type="PROSITE" id="PS50109">
    <property type="entry name" value="HIS_KIN"/>
    <property type="match status" value="1"/>
</dbReference>
<dbReference type="Gene3D" id="3.30.565.10">
    <property type="entry name" value="Histidine kinase-like ATPase, C-terminal domain"/>
    <property type="match status" value="1"/>
</dbReference>
<dbReference type="Proteomes" id="UP000268829">
    <property type="component" value="Unassembled WGS sequence"/>
</dbReference>
<dbReference type="InterPro" id="IPR036890">
    <property type="entry name" value="HATPase_C_sf"/>
</dbReference>
<dbReference type="InterPro" id="IPR003661">
    <property type="entry name" value="HisK_dim/P_dom"/>
</dbReference>
<dbReference type="PANTHER" id="PTHR43711">
    <property type="entry name" value="TWO-COMPONENT HISTIDINE KINASE"/>
    <property type="match status" value="1"/>
</dbReference>
<feature type="transmembrane region" description="Helical" evidence="12">
    <location>
        <begin position="66"/>
        <end position="87"/>
    </location>
</feature>
<dbReference type="Pfam" id="PF00672">
    <property type="entry name" value="HAMP"/>
    <property type="match status" value="1"/>
</dbReference>
<evidence type="ECO:0000313" key="15">
    <source>
        <dbReference type="EMBL" id="RNB55838.1"/>
    </source>
</evidence>
<dbReference type="InterPro" id="IPR005467">
    <property type="entry name" value="His_kinase_dom"/>
</dbReference>
<protein>
    <recommendedName>
        <fullName evidence="3">histidine kinase</fullName>
        <ecNumber evidence="3">2.7.13.3</ecNumber>
    </recommendedName>
</protein>
<dbReference type="FunFam" id="1.10.287.130:FF:000001">
    <property type="entry name" value="Two-component sensor histidine kinase"/>
    <property type="match status" value="1"/>
</dbReference>
<keyword evidence="12" id="KW-0812">Transmembrane</keyword>
<proteinExistence type="predicted"/>
<dbReference type="GO" id="GO:0000155">
    <property type="term" value="F:phosphorelay sensor kinase activity"/>
    <property type="evidence" value="ECO:0007669"/>
    <property type="project" value="InterPro"/>
</dbReference>
<dbReference type="SMART" id="SM00388">
    <property type="entry name" value="HisKA"/>
    <property type="match status" value="1"/>
</dbReference>
<evidence type="ECO:0000256" key="4">
    <source>
        <dbReference type="ARBA" id="ARBA00022475"/>
    </source>
</evidence>
<keyword evidence="12" id="KW-1133">Transmembrane helix</keyword>
<evidence type="ECO:0000256" key="11">
    <source>
        <dbReference type="ARBA" id="ARBA00023136"/>
    </source>
</evidence>
<evidence type="ECO:0000256" key="8">
    <source>
        <dbReference type="ARBA" id="ARBA00022777"/>
    </source>
</evidence>
<feature type="domain" description="Histidine kinase" evidence="13">
    <location>
        <begin position="149"/>
        <end position="364"/>
    </location>
</feature>
<keyword evidence="7" id="KW-0547">Nucleotide-binding</keyword>
<evidence type="ECO:0000256" key="9">
    <source>
        <dbReference type="ARBA" id="ARBA00022840"/>
    </source>
</evidence>
<dbReference type="InterPro" id="IPR003594">
    <property type="entry name" value="HATPase_dom"/>
</dbReference>
<evidence type="ECO:0000256" key="2">
    <source>
        <dbReference type="ARBA" id="ARBA00004651"/>
    </source>
</evidence>
<reference evidence="15 16" key="1">
    <citation type="submission" date="2018-10" db="EMBL/GenBank/DDBJ databases">
        <title>Phylogenomics of Brevibacillus.</title>
        <authorList>
            <person name="Dunlap C."/>
        </authorList>
    </citation>
    <scope>NUCLEOTIDE SEQUENCE [LARGE SCALE GENOMIC DNA]</scope>
    <source>
        <strain evidence="15 16">DSM 100115</strain>
    </source>
</reference>
<dbReference type="SMART" id="SM00387">
    <property type="entry name" value="HATPase_c"/>
    <property type="match status" value="1"/>
</dbReference>
<dbReference type="SUPFAM" id="SSF55874">
    <property type="entry name" value="ATPase domain of HSP90 chaperone/DNA topoisomerase II/histidine kinase"/>
    <property type="match status" value="1"/>
</dbReference>
<dbReference type="GO" id="GO:0005524">
    <property type="term" value="F:ATP binding"/>
    <property type="evidence" value="ECO:0007669"/>
    <property type="project" value="UniProtKB-KW"/>
</dbReference>
<keyword evidence="8 15" id="KW-0418">Kinase</keyword>
<dbReference type="Gene3D" id="1.10.287.130">
    <property type="match status" value="1"/>
</dbReference>
<keyword evidence="10" id="KW-0902">Two-component regulatory system</keyword>
<feature type="transmembrane region" description="Helical" evidence="12">
    <location>
        <begin position="25"/>
        <end position="46"/>
    </location>
</feature>
<dbReference type="InterPro" id="IPR036097">
    <property type="entry name" value="HisK_dim/P_sf"/>
</dbReference>
<dbReference type="SUPFAM" id="SSF47384">
    <property type="entry name" value="Homodimeric domain of signal transducing histidine kinase"/>
    <property type="match status" value="1"/>
</dbReference>
<dbReference type="InterPro" id="IPR003660">
    <property type="entry name" value="HAMP_dom"/>
</dbReference>
<gene>
    <name evidence="15" type="ORF">EDM57_13895</name>
</gene>
<dbReference type="PANTHER" id="PTHR43711:SF1">
    <property type="entry name" value="HISTIDINE KINASE 1"/>
    <property type="match status" value="1"/>
</dbReference>
<dbReference type="AlphaFoldDB" id="A0A3M8AXD8"/>
<name>A0A3M8AXD8_9BACL</name>
<dbReference type="EMBL" id="RHHS01000032">
    <property type="protein sequence ID" value="RNB55838.1"/>
    <property type="molecule type" value="Genomic_DNA"/>
</dbReference>
<keyword evidence="6" id="KW-0808">Transferase</keyword>
<evidence type="ECO:0000256" key="6">
    <source>
        <dbReference type="ARBA" id="ARBA00022679"/>
    </source>
</evidence>
<comment type="catalytic activity">
    <reaction evidence="1">
        <text>ATP + protein L-histidine = ADP + protein N-phospho-L-histidine.</text>
        <dbReference type="EC" id="2.7.13.3"/>
    </reaction>
</comment>
<sequence length="371" mass="42101">MTREPREKPRHKFGRTKPLHKRIGLRLLATVGIFALLMLCGAVAYWGTGVFYRYTGLAPSEFAQAVVQSVVSFCIFIFTGFAISHFIRPRHVELFQLLLDALRRIAKGDFSVNLDVKMERQWGQLVEGINHMAEQLQAMEQLRQEFISNVSHEIQSPLTSISGFARALQNEDLSLAERRHYLEIIETESKRLSKISDNLLKLTALEGKHHPVERKRYRLDQQLRSIILACEPLWLEKEIELEIELEKAEIVADEDMMSQVWNNLLSNSIKFTEPGGKISVRLQSLPGGAQVQISDTGIGIAQENLERIFERFFKEDKSRNRAKGGSGLGLSIVKKILDLHQATISVQSQQGRGTRFTVTWTGEVPVNAARP</sequence>
<dbReference type="Pfam" id="PF00512">
    <property type="entry name" value="HisKA"/>
    <property type="match status" value="1"/>
</dbReference>
<dbReference type="OrthoDB" id="9813151at2"/>
<evidence type="ECO:0000256" key="5">
    <source>
        <dbReference type="ARBA" id="ARBA00022553"/>
    </source>
</evidence>
<dbReference type="CDD" id="cd06225">
    <property type="entry name" value="HAMP"/>
    <property type="match status" value="1"/>
</dbReference>
<comment type="subcellular location">
    <subcellularLocation>
        <location evidence="2">Cell membrane</location>
        <topology evidence="2">Multi-pass membrane protein</topology>
    </subcellularLocation>
</comment>
<keyword evidence="5" id="KW-0597">Phosphoprotein</keyword>
<dbReference type="EC" id="2.7.13.3" evidence="3"/>
<keyword evidence="9" id="KW-0067">ATP-binding</keyword>
<feature type="domain" description="HAMP" evidence="14">
    <location>
        <begin position="98"/>
        <end position="141"/>
    </location>
</feature>
<dbReference type="PROSITE" id="PS50885">
    <property type="entry name" value="HAMP"/>
    <property type="match status" value="1"/>
</dbReference>
<dbReference type="Gene3D" id="6.10.340.10">
    <property type="match status" value="1"/>
</dbReference>
<dbReference type="SUPFAM" id="SSF158472">
    <property type="entry name" value="HAMP domain-like"/>
    <property type="match status" value="1"/>
</dbReference>
<evidence type="ECO:0000256" key="10">
    <source>
        <dbReference type="ARBA" id="ARBA00023012"/>
    </source>
</evidence>
<dbReference type="InterPro" id="IPR050736">
    <property type="entry name" value="Sensor_HK_Regulatory"/>
</dbReference>
<dbReference type="InterPro" id="IPR004358">
    <property type="entry name" value="Sig_transdc_His_kin-like_C"/>
</dbReference>
<dbReference type="GO" id="GO:0005886">
    <property type="term" value="C:plasma membrane"/>
    <property type="evidence" value="ECO:0007669"/>
    <property type="project" value="UniProtKB-SubCell"/>
</dbReference>
<dbReference type="CDD" id="cd00082">
    <property type="entry name" value="HisKA"/>
    <property type="match status" value="1"/>
</dbReference>
<dbReference type="RefSeq" id="WP_122905331.1">
    <property type="nucleotide sequence ID" value="NZ_RHHS01000032.1"/>
</dbReference>
<keyword evidence="11 12" id="KW-0472">Membrane</keyword>
<evidence type="ECO:0000256" key="7">
    <source>
        <dbReference type="ARBA" id="ARBA00022741"/>
    </source>
</evidence>